<reference evidence="1 2" key="1">
    <citation type="journal article" date="2016" name="Sci. Rep.">
        <title>The Dendrobium catenatum Lindl. genome sequence provides insights into polysaccharide synthase, floral development and adaptive evolution.</title>
        <authorList>
            <person name="Zhang G.Q."/>
            <person name="Xu Q."/>
            <person name="Bian C."/>
            <person name="Tsai W.C."/>
            <person name="Yeh C.M."/>
            <person name="Liu K.W."/>
            <person name="Yoshida K."/>
            <person name="Zhang L.S."/>
            <person name="Chang S.B."/>
            <person name="Chen F."/>
            <person name="Shi Y."/>
            <person name="Su Y.Y."/>
            <person name="Zhang Y.Q."/>
            <person name="Chen L.J."/>
            <person name="Yin Y."/>
            <person name="Lin M."/>
            <person name="Huang H."/>
            <person name="Deng H."/>
            <person name="Wang Z.W."/>
            <person name="Zhu S.L."/>
            <person name="Zhao X."/>
            <person name="Deng C."/>
            <person name="Niu S.C."/>
            <person name="Huang J."/>
            <person name="Wang M."/>
            <person name="Liu G.H."/>
            <person name="Yang H.J."/>
            <person name="Xiao X.J."/>
            <person name="Hsiao Y.Y."/>
            <person name="Wu W.L."/>
            <person name="Chen Y.Y."/>
            <person name="Mitsuda N."/>
            <person name="Ohme-Takagi M."/>
            <person name="Luo Y.B."/>
            <person name="Van de Peer Y."/>
            <person name="Liu Z.J."/>
        </authorList>
    </citation>
    <scope>NUCLEOTIDE SEQUENCE [LARGE SCALE GENOMIC DNA]</scope>
    <source>
        <tissue evidence="1">The whole plant</tissue>
    </source>
</reference>
<dbReference type="Proteomes" id="UP000233837">
    <property type="component" value="Unassembled WGS sequence"/>
</dbReference>
<protein>
    <submittedName>
        <fullName evidence="1">Uncharacterized protein</fullName>
    </submittedName>
</protein>
<reference evidence="1 2" key="2">
    <citation type="journal article" date="2017" name="Nature">
        <title>The Apostasia genome and the evolution of orchids.</title>
        <authorList>
            <person name="Zhang G.Q."/>
            <person name="Liu K.W."/>
            <person name="Li Z."/>
            <person name="Lohaus R."/>
            <person name="Hsiao Y.Y."/>
            <person name="Niu S.C."/>
            <person name="Wang J.Y."/>
            <person name="Lin Y.C."/>
            <person name="Xu Q."/>
            <person name="Chen L.J."/>
            <person name="Yoshida K."/>
            <person name="Fujiwara S."/>
            <person name="Wang Z.W."/>
            <person name="Zhang Y.Q."/>
            <person name="Mitsuda N."/>
            <person name="Wang M."/>
            <person name="Liu G.H."/>
            <person name="Pecoraro L."/>
            <person name="Huang H.X."/>
            <person name="Xiao X.J."/>
            <person name="Lin M."/>
            <person name="Wu X.Y."/>
            <person name="Wu W.L."/>
            <person name="Chen Y.Y."/>
            <person name="Chang S.B."/>
            <person name="Sakamoto S."/>
            <person name="Ohme-Takagi M."/>
            <person name="Yagi M."/>
            <person name="Zeng S.J."/>
            <person name="Shen C.Y."/>
            <person name="Yeh C.M."/>
            <person name="Luo Y.B."/>
            <person name="Tsai W.C."/>
            <person name="Van de Peer Y."/>
            <person name="Liu Z.J."/>
        </authorList>
    </citation>
    <scope>NUCLEOTIDE SEQUENCE [LARGE SCALE GENOMIC DNA]</scope>
    <source>
        <tissue evidence="1">The whole plant</tissue>
    </source>
</reference>
<evidence type="ECO:0000313" key="1">
    <source>
        <dbReference type="EMBL" id="PKU67073.1"/>
    </source>
</evidence>
<proteinExistence type="predicted"/>
<sequence>MDCDREVFEIDRGVFRDTEETLGEVGGRLDEGIMEVGRRRYGVREVVLDCVVDDGEVSILCGKIDS</sequence>
<dbReference type="AlphaFoldDB" id="A0A2I0VUJ6"/>
<gene>
    <name evidence="1" type="ORF">MA16_Dca008862</name>
</gene>
<organism evidence="1 2">
    <name type="scientific">Dendrobium catenatum</name>
    <dbReference type="NCBI Taxonomy" id="906689"/>
    <lineage>
        <taxon>Eukaryota</taxon>
        <taxon>Viridiplantae</taxon>
        <taxon>Streptophyta</taxon>
        <taxon>Embryophyta</taxon>
        <taxon>Tracheophyta</taxon>
        <taxon>Spermatophyta</taxon>
        <taxon>Magnoliopsida</taxon>
        <taxon>Liliopsida</taxon>
        <taxon>Asparagales</taxon>
        <taxon>Orchidaceae</taxon>
        <taxon>Epidendroideae</taxon>
        <taxon>Malaxideae</taxon>
        <taxon>Dendrobiinae</taxon>
        <taxon>Dendrobium</taxon>
    </lineage>
</organism>
<dbReference type="EMBL" id="KZ503221">
    <property type="protein sequence ID" value="PKU67073.1"/>
    <property type="molecule type" value="Genomic_DNA"/>
</dbReference>
<name>A0A2I0VUJ6_9ASPA</name>
<evidence type="ECO:0000313" key="2">
    <source>
        <dbReference type="Proteomes" id="UP000233837"/>
    </source>
</evidence>
<keyword evidence="2" id="KW-1185">Reference proteome</keyword>
<accession>A0A2I0VUJ6</accession>